<dbReference type="Proteomes" id="UP000516132">
    <property type="component" value="Segment"/>
</dbReference>
<organism evidence="1 2">
    <name type="scientific">Pseudomonas phage phiPsa315</name>
    <dbReference type="NCBI Taxonomy" id="1460363"/>
    <lineage>
        <taxon>Viruses</taxon>
        <taxon>Duplodnaviria</taxon>
        <taxon>Heunggongvirae</taxon>
        <taxon>Uroviricota</taxon>
        <taxon>Caudoviricetes</taxon>
        <taxon>Vandenendeviridae</taxon>
        <taxon>Gorskivirinae</taxon>
        <taxon>Otagovirus</taxon>
        <taxon>Otagovirus psa315</taxon>
    </lineage>
</organism>
<accession>A0A7G9V263</accession>
<proteinExistence type="predicted"/>
<evidence type="ECO:0000313" key="1">
    <source>
        <dbReference type="EMBL" id="QNO00369.1"/>
    </source>
</evidence>
<reference evidence="1 2" key="1">
    <citation type="submission" date="2020-06" db="EMBL/GenBank/DDBJ databases">
        <title>Characterization of Pseudomonas phiPsa374-like phages.</title>
        <authorList>
            <person name="Warring S."/>
            <person name="Malone L.M."/>
            <person name="Easingwood R.A."/>
            <person name="Rigano L."/>
            <person name="Frampton R.A."/>
            <person name="Lopez Acedo E."/>
            <person name="Templeton M.D."/>
            <person name="Kleffmann T."/>
            <person name="Bostina M."/>
            <person name="Fineran P.C."/>
        </authorList>
    </citation>
    <scope>NUCLEOTIDE SEQUENCE [LARGE SCALE GENOMIC DNA]</scope>
</reference>
<sequence>MEIFMFILGLGVLALLADVHEKYHERKMNRQMHGPKNWRETVYS</sequence>
<gene>
    <name evidence="1" type="ORF">phiPsa315_028</name>
</gene>
<name>A0A7G9V263_9CAUD</name>
<keyword evidence="2" id="KW-1185">Reference proteome</keyword>
<protein>
    <submittedName>
        <fullName evidence="1">Uncharacterized protein</fullName>
    </submittedName>
</protein>
<dbReference type="EMBL" id="MT670419">
    <property type="protein sequence ID" value="QNO00369.1"/>
    <property type="molecule type" value="Genomic_DNA"/>
</dbReference>
<evidence type="ECO:0000313" key="2">
    <source>
        <dbReference type="Proteomes" id="UP000516132"/>
    </source>
</evidence>